<evidence type="ECO:0000313" key="1">
    <source>
        <dbReference type="EMBL" id="KGG20590.1"/>
    </source>
</evidence>
<reference evidence="2" key="1">
    <citation type="journal article" date="2014" name="Sci. Data">
        <title>Genomes of diverse isolates of the marine cyanobacterium Prochlorococcus.</title>
        <authorList>
            <person name="Biller S."/>
            <person name="Berube P."/>
            <person name="Thompson J."/>
            <person name="Kelly L."/>
            <person name="Roggensack S."/>
            <person name="Awad L."/>
            <person name="Roache-Johnson K."/>
            <person name="Ding H."/>
            <person name="Giovannoni S.J."/>
            <person name="Moore L.R."/>
            <person name="Chisholm S.W."/>
        </authorList>
    </citation>
    <scope>NUCLEOTIDE SEQUENCE [LARGE SCALE GENOMIC DNA]</scope>
    <source>
        <strain evidence="2">PAC1</strain>
    </source>
</reference>
<dbReference type="EMBL" id="JNAX01000011">
    <property type="protein sequence ID" value="KGG20590.1"/>
    <property type="molecule type" value="Genomic_DNA"/>
</dbReference>
<dbReference type="Proteomes" id="UP000030392">
    <property type="component" value="Unassembled WGS sequence"/>
</dbReference>
<gene>
    <name evidence="1" type="ORF">EV03_1091</name>
</gene>
<protein>
    <submittedName>
        <fullName evidence="1">Uncharacterized protein</fullName>
    </submittedName>
</protein>
<dbReference type="RefSeq" id="WP_036905950.1">
    <property type="nucleotide sequence ID" value="NZ_CP138967.1"/>
</dbReference>
<dbReference type="AlphaFoldDB" id="A0A0A2C6U2"/>
<organism evidence="1 2">
    <name type="scientific">Prochlorococcus marinus str. PAC1</name>
    <dbReference type="NCBI Taxonomy" id="59924"/>
    <lineage>
        <taxon>Bacteria</taxon>
        <taxon>Bacillati</taxon>
        <taxon>Cyanobacteriota</taxon>
        <taxon>Cyanophyceae</taxon>
        <taxon>Synechococcales</taxon>
        <taxon>Prochlorococcaceae</taxon>
        <taxon>Prochlorococcus</taxon>
    </lineage>
</organism>
<comment type="caution">
    <text evidence="1">The sequence shown here is derived from an EMBL/GenBank/DDBJ whole genome shotgun (WGS) entry which is preliminary data.</text>
</comment>
<name>A0A0A2C6U2_PROMR</name>
<accession>A0A0A2C6U2</accession>
<proteinExistence type="predicted"/>
<sequence>MIIEESNIWDTINNSKKSKPSAEWLKNAYNPNINFELRQEIAIRLGQLSKVGWIKIKALLKTYGNKEELILAAGLTYQDDAKEWLLNHLYSDDTMNIKVVEALACWGGTLPIELIKKTLEEKSQQMKIAGLELLKFKAHLLSDFDLLEIAKSPLNDFREEIVIKTLTIIQRRESLEICMAISDVIQKGSDKSAYYGLMALGSIGTEISKNILLDLVENLKNAERKELAKKQLNLEI</sequence>
<evidence type="ECO:0000313" key="2">
    <source>
        <dbReference type="Proteomes" id="UP000030392"/>
    </source>
</evidence>